<dbReference type="OrthoDB" id="5511940at2"/>
<dbReference type="GO" id="GO:0070063">
    <property type="term" value="F:RNA polymerase binding"/>
    <property type="evidence" value="ECO:0007669"/>
    <property type="project" value="InterPro"/>
</dbReference>
<evidence type="ECO:0000256" key="3">
    <source>
        <dbReference type="ARBA" id="ARBA00023163"/>
    </source>
</evidence>
<dbReference type="SUPFAM" id="SSF54534">
    <property type="entry name" value="FKBP-like"/>
    <property type="match status" value="1"/>
</dbReference>
<reference evidence="7 8" key="1">
    <citation type="submission" date="2018-07" db="EMBL/GenBank/DDBJ databases">
        <title>Marsedoiliclastica nanhaica gen. nov. sp. nov., a novel marine hydrocarbonoclastic bacterium isolated from an in-situ enriched hydrocarbon-degrading consortium in deep-sea sediment.</title>
        <authorList>
            <person name="Dong C."/>
            <person name="Ma T."/>
            <person name="Liu R."/>
            <person name="Shao Z."/>
        </authorList>
    </citation>
    <scope>NUCLEOTIDE SEQUENCE [LARGE SCALE GENOMIC DNA]</scope>
    <source>
        <strain evidence="8">soil36-7</strain>
    </source>
</reference>
<dbReference type="NCBIfam" id="TIGR01461">
    <property type="entry name" value="greB"/>
    <property type="match status" value="1"/>
</dbReference>
<gene>
    <name evidence="4" type="primary">greB</name>
    <name evidence="7" type="ORF">soil367_01405</name>
</gene>
<keyword evidence="7" id="KW-0251">Elongation factor</keyword>
<organism evidence="7 8">
    <name type="scientific">Hydrocarboniclastica marina</name>
    <dbReference type="NCBI Taxonomy" id="2259620"/>
    <lineage>
        <taxon>Bacteria</taxon>
        <taxon>Pseudomonadati</taxon>
        <taxon>Pseudomonadota</taxon>
        <taxon>Gammaproteobacteria</taxon>
        <taxon>Alteromonadales</taxon>
        <taxon>Alteromonadaceae</taxon>
        <taxon>Hydrocarboniclastica</taxon>
    </lineage>
</organism>
<dbReference type="InterPro" id="IPR018151">
    <property type="entry name" value="TF_GreA/GreB_CS"/>
</dbReference>
<evidence type="ECO:0000259" key="5">
    <source>
        <dbReference type="Pfam" id="PF01272"/>
    </source>
</evidence>
<dbReference type="GO" id="GO:0032784">
    <property type="term" value="P:regulation of DNA-templated transcription elongation"/>
    <property type="evidence" value="ECO:0007669"/>
    <property type="project" value="UniProtKB-UniRule"/>
</dbReference>
<comment type="function">
    <text evidence="4">Necessary for efficient RNA polymerase transcription elongation past template-encoded arresting sites. The arresting sites in DNA have the property of trapping a certain fraction of elongating RNA polymerases that pass through, resulting in locked ternary complexes. Cleavage of the nascent transcript by cleavage factors such as GreA or GreB allows the resumption of elongation from the new 3'terminus. GreB releases sequences of up to 9 nucleotides in length.</text>
</comment>
<comment type="similarity">
    <text evidence="4">Belongs to the GreA/GreB family. GreB subfamily.</text>
</comment>
<dbReference type="NCBIfam" id="NF002506">
    <property type="entry name" value="PRK01885.1"/>
    <property type="match status" value="1"/>
</dbReference>
<evidence type="ECO:0000256" key="4">
    <source>
        <dbReference type="HAMAP-Rule" id="MF_00930"/>
    </source>
</evidence>
<feature type="domain" description="Transcription elongation factor GreA/GreB N-terminal" evidence="6">
    <location>
        <begin position="16"/>
        <end position="83"/>
    </location>
</feature>
<accession>A0A4P7XD53</accession>
<evidence type="ECO:0000313" key="7">
    <source>
        <dbReference type="EMBL" id="QCF24716.1"/>
    </source>
</evidence>
<feature type="domain" description="Transcription elongation factor GreA/GreB C-terminal" evidence="5">
    <location>
        <begin position="94"/>
        <end position="170"/>
    </location>
</feature>
<keyword evidence="3 4" id="KW-0804">Transcription</keyword>
<dbReference type="InterPro" id="IPR001437">
    <property type="entry name" value="Tscrpt_elong_fac_GreA/B_C"/>
</dbReference>
<dbReference type="FunFam" id="1.10.287.180:FF:000001">
    <property type="entry name" value="Transcription elongation factor GreA"/>
    <property type="match status" value="1"/>
</dbReference>
<dbReference type="HAMAP" id="MF_00930">
    <property type="entry name" value="GreB"/>
    <property type="match status" value="1"/>
</dbReference>
<dbReference type="GO" id="GO:0006354">
    <property type="term" value="P:DNA-templated transcription elongation"/>
    <property type="evidence" value="ECO:0007669"/>
    <property type="project" value="TreeGrafter"/>
</dbReference>
<dbReference type="FunFam" id="3.10.50.30:FF:000001">
    <property type="entry name" value="Transcription elongation factor GreA"/>
    <property type="match status" value="1"/>
</dbReference>
<evidence type="ECO:0000259" key="6">
    <source>
        <dbReference type="Pfam" id="PF03449"/>
    </source>
</evidence>
<dbReference type="InterPro" id="IPR036805">
    <property type="entry name" value="Tscrpt_elong_fac_GreA/B_N_sf"/>
</dbReference>
<dbReference type="PROSITE" id="PS00830">
    <property type="entry name" value="GREAB_2"/>
    <property type="match status" value="1"/>
</dbReference>
<dbReference type="InterPro" id="IPR022691">
    <property type="entry name" value="Tscrpt_elong_fac_GreA/B_N"/>
</dbReference>
<dbReference type="RefSeq" id="WP_136546197.1">
    <property type="nucleotide sequence ID" value="NZ_CP031093.1"/>
</dbReference>
<dbReference type="Gene3D" id="1.10.287.180">
    <property type="entry name" value="Transcription elongation factor, GreA/GreB, N-terminal domain"/>
    <property type="match status" value="1"/>
</dbReference>
<evidence type="ECO:0000313" key="8">
    <source>
        <dbReference type="Proteomes" id="UP000298049"/>
    </source>
</evidence>
<protein>
    <recommendedName>
        <fullName evidence="4">Transcription elongation factor GreB</fullName>
    </recommendedName>
    <alternativeName>
        <fullName evidence="4">Transcript cleavage factor GreB</fullName>
    </alternativeName>
</protein>
<sequence>MIRTKPGPDKASGPSYITAEGFHTLKAELKYLWKEKRPEVTQAVREAAAQGDRSENAEYIYGKKQLREIDRRIRFLTKRTEALTVVDRLPDDQTRAFFGAWVTVEEVSPEGAAQEHCYRIVGSDEFDLSRGYLSINSPMARALLGKRVDDEVVVRTPTGSREWTIIEIRYPALVGE</sequence>
<dbReference type="PIRSF" id="PIRSF006092">
    <property type="entry name" value="GreA_GreB"/>
    <property type="match status" value="1"/>
</dbReference>
<dbReference type="PANTHER" id="PTHR30437">
    <property type="entry name" value="TRANSCRIPTION ELONGATION FACTOR GREA"/>
    <property type="match status" value="1"/>
</dbReference>
<dbReference type="KEGG" id="hmi:soil367_01405"/>
<dbReference type="Pfam" id="PF03449">
    <property type="entry name" value="GreA_GreB_N"/>
    <property type="match status" value="1"/>
</dbReference>
<dbReference type="HAMAP" id="MF_00105">
    <property type="entry name" value="GreA_GreB"/>
    <property type="match status" value="1"/>
</dbReference>
<dbReference type="EMBL" id="CP031093">
    <property type="protein sequence ID" value="QCF24716.1"/>
    <property type="molecule type" value="Genomic_DNA"/>
</dbReference>
<dbReference type="InterPro" id="IPR006358">
    <property type="entry name" value="Tscrpt_elong_fac_GreB"/>
</dbReference>
<keyword evidence="8" id="KW-1185">Reference proteome</keyword>
<dbReference type="InterPro" id="IPR028624">
    <property type="entry name" value="Tscrpt_elong_fac_GreA/B"/>
</dbReference>
<evidence type="ECO:0000256" key="1">
    <source>
        <dbReference type="ARBA" id="ARBA00023015"/>
    </source>
</evidence>
<dbReference type="GO" id="GO:0003746">
    <property type="term" value="F:translation elongation factor activity"/>
    <property type="evidence" value="ECO:0007669"/>
    <property type="project" value="UniProtKB-KW"/>
</dbReference>
<dbReference type="InterPro" id="IPR023459">
    <property type="entry name" value="Tscrpt_elong_fac_GreA/B_fam"/>
</dbReference>
<evidence type="ECO:0000256" key="2">
    <source>
        <dbReference type="ARBA" id="ARBA00023125"/>
    </source>
</evidence>
<name>A0A4P7XD53_9ALTE</name>
<dbReference type="PANTHER" id="PTHR30437:SF6">
    <property type="entry name" value="TRANSCRIPTION ELONGATION FACTOR GREB"/>
    <property type="match status" value="1"/>
</dbReference>
<dbReference type="PROSITE" id="PS00829">
    <property type="entry name" value="GREAB_1"/>
    <property type="match status" value="1"/>
</dbReference>
<dbReference type="Gene3D" id="3.10.50.30">
    <property type="entry name" value="Transcription elongation factor, GreA/GreB, C-terminal domain"/>
    <property type="match status" value="1"/>
</dbReference>
<dbReference type="GO" id="GO:0003677">
    <property type="term" value="F:DNA binding"/>
    <property type="evidence" value="ECO:0007669"/>
    <property type="project" value="UniProtKB-UniRule"/>
</dbReference>
<dbReference type="Pfam" id="PF01272">
    <property type="entry name" value="GreA_GreB"/>
    <property type="match status" value="1"/>
</dbReference>
<proteinExistence type="inferred from homology"/>
<keyword evidence="2 4" id="KW-0238">DNA-binding</keyword>
<dbReference type="AlphaFoldDB" id="A0A4P7XD53"/>
<dbReference type="SUPFAM" id="SSF46557">
    <property type="entry name" value="GreA transcript cleavage protein, N-terminal domain"/>
    <property type="match status" value="1"/>
</dbReference>
<keyword evidence="7" id="KW-0648">Protein biosynthesis</keyword>
<dbReference type="Proteomes" id="UP000298049">
    <property type="component" value="Chromosome"/>
</dbReference>
<dbReference type="InterPro" id="IPR036953">
    <property type="entry name" value="GreA/GreB_C_sf"/>
</dbReference>
<keyword evidence="1 4" id="KW-0805">Transcription regulation</keyword>